<dbReference type="Proteomes" id="UP000054251">
    <property type="component" value="Unassembled WGS sequence"/>
</dbReference>
<gene>
    <name evidence="2" type="ORF">AC631_06008</name>
</gene>
<keyword evidence="3" id="KW-1185">Reference proteome</keyword>
<reference evidence="2 3" key="1">
    <citation type="submission" date="2015-11" db="EMBL/GenBank/DDBJ databases">
        <title>The genome of Debaryomyces fabryi.</title>
        <authorList>
            <person name="Tafer H."/>
            <person name="Lopandic K."/>
        </authorList>
    </citation>
    <scope>NUCLEOTIDE SEQUENCE [LARGE SCALE GENOMIC DNA]</scope>
    <source>
        <strain evidence="2 3">CBS 789</strain>
    </source>
</reference>
<protein>
    <recommendedName>
        <fullName evidence="1">Reverse transcriptase Ty1/copia-type domain-containing protein</fullName>
    </recommendedName>
</protein>
<name>A0A0V1PPQ8_9ASCO</name>
<proteinExistence type="predicted"/>
<comment type="caution">
    <text evidence="2">The sequence shown here is derived from an EMBL/GenBank/DDBJ whole genome shotgun (WGS) entry which is preliminary data.</text>
</comment>
<dbReference type="GeneID" id="26843017"/>
<evidence type="ECO:0000313" key="3">
    <source>
        <dbReference type="Proteomes" id="UP000054251"/>
    </source>
</evidence>
<dbReference type="PANTHER" id="PTHR11439:SF483">
    <property type="entry name" value="PEPTIDE SYNTHASE GLIP-LIKE, PUTATIVE (AFU_ORTHOLOGUE AFUA_3G12920)-RELATED"/>
    <property type="match status" value="1"/>
</dbReference>
<dbReference type="PANTHER" id="PTHR11439">
    <property type="entry name" value="GAG-POL-RELATED RETROTRANSPOSON"/>
    <property type="match status" value="1"/>
</dbReference>
<dbReference type="OrthoDB" id="4075035at2759"/>
<evidence type="ECO:0000259" key="1">
    <source>
        <dbReference type="Pfam" id="PF07727"/>
    </source>
</evidence>
<accession>A0A0V1PPQ8</accession>
<feature type="domain" description="Reverse transcriptase Ty1/copia-type" evidence="1">
    <location>
        <begin position="1"/>
        <end position="49"/>
    </location>
</feature>
<dbReference type="RefSeq" id="XP_015464335.1">
    <property type="nucleotide sequence ID" value="XM_015614837.1"/>
</dbReference>
<dbReference type="AlphaFoldDB" id="A0A0V1PPQ8"/>
<dbReference type="EMBL" id="LMYN01000457">
    <property type="protein sequence ID" value="KRZ98232.1"/>
    <property type="molecule type" value="Genomic_DNA"/>
</dbReference>
<sequence>MKNLGVAKKFLGINIEQGTDGVKICLNDYIEKVLKDFNMIDANPVATPSLLGQDLHKEDTEECDATRYRSLVGKLLFAATTVRTDISYAVGMLSRHLAKPTELHMKCAKHVLRYLKGTQDTGHHYTGDGSLDIYCDSDWGSDKSDRKSHRIHCQVWRGANLMEKQETAHSSTTDY</sequence>
<evidence type="ECO:0000313" key="2">
    <source>
        <dbReference type="EMBL" id="KRZ98232.1"/>
    </source>
</evidence>
<dbReference type="InterPro" id="IPR013103">
    <property type="entry name" value="RVT_2"/>
</dbReference>
<dbReference type="Pfam" id="PF07727">
    <property type="entry name" value="RVT_2"/>
    <property type="match status" value="1"/>
</dbReference>
<organism evidence="2 3">
    <name type="scientific">Debaryomyces fabryi</name>
    <dbReference type="NCBI Taxonomy" id="58627"/>
    <lineage>
        <taxon>Eukaryota</taxon>
        <taxon>Fungi</taxon>
        <taxon>Dikarya</taxon>
        <taxon>Ascomycota</taxon>
        <taxon>Saccharomycotina</taxon>
        <taxon>Pichiomycetes</taxon>
        <taxon>Debaryomycetaceae</taxon>
        <taxon>Debaryomyces</taxon>
    </lineage>
</organism>